<comment type="caution">
    <text evidence="6">The sequence shown here is derived from an EMBL/GenBank/DDBJ whole genome shotgun (WGS) entry which is preliminary data.</text>
</comment>
<protein>
    <recommendedName>
        <fullName evidence="8">ABC transporter substrate-binding protein</fullName>
    </recommendedName>
</protein>
<dbReference type="PANTHER" id="PTHR43649">
    <property type="entry name" value="ARABINOSE-BINDING PROTEIN-RELATED"/>
    <property type="match status" value="1"/>
</dbReference>
<proteinExistence type="inferred from homology"/>
<dbReference type="Gene3D" id="3.40.190.10">
    <property type="entry name" value="Periplasmic binding protein-like II"/>
    <property type="match status" value="1"/>
</dbReference>
<feature type="signal peptide" evidence="5">
    <location>
        <begin position="1"/>
        <end position="19"/>
    </location>
</feature>
<sequence>MKRIGTSLTALALTGALLAGCSSSGSGQAPSAPAQNSDAKPAAAPSGPKEKFVFWDKGEYVEAYNKMMKERAEKFGKDNNIDVEYVVVSQNDLKSKLLAAIEAKNPPDLIVANDPVAKQFVASDQLVDTSDIINKIDFSDGAKNIAVTSDKYFMVPHSLQLSGAFLRKDVWDKHNLPIPKTWDELYQQAKIVNDPKNGFYATGFPLGASGGNDAEGMVRTVIREFGGSIVDKDNNITVNSKETLEALKFIAKFWQEGLTPPASVTWDDNGNNKAYLAGTVGFVINSASIYDSLLKDNPELEKKTVMVPLIGGPKGESFVGSGNVFAIFKNGKGTKWAKKFVTEFYEKDFYNNLIEQIGGKYVPAINGVLDTPFWKNPNNKSAGWLSMIKSIKGAGNYPGPEDDLGSKAQTMQLATKAVARIVVEKMDPQKSLDQLEQELKQLYGKK</sequence>
<dbReference type="RefSeq" id="WP_041049680.1">
    <property type="nucleotide sequence ID" value="NZ_JXAK01000042.1"/>
</dbReference>
<keyword evidence="2" id="KW-0813">Transport</keyword>
<gene>
    <name evidence="6" type="ORF">SD70_21880</name>
</gene>
<evidence type="ECO:0000256" key="2">
    <source>
        <dbReference type="ARBA" id="ARBA00022448"/>
    </source>
</evidence>
<keyword evidence="3 5" id="KW-0732">Signal</keyword>
<dbReference type="EMBL" id="JXAK01000042">
    <property type="protein sequence ID" value="KIL39187.1"/>
    <property type="molecule type" value="Genomic_DNA"/>
</dbReference>
<evidence type="ECO:0000256" key="5">
    <source>
        <dbReference type="SAM" id="SignalP"/>
    </source>
</evidence>
<comment type="similarity">
    <text evidence="1">Belongs to the bacterial solute-binding protein 1 family.</text>
</comment>
<dbReference type="Proteomes" id="UP000031967">
    <property type="component" value="Unassembled WGS sequence"/>
</dbReference>
<keyword evidence="7" id="KW-1185">Reference proteome</keyword>
<evidence type="ECO:0000313" key="6">
    <source>
        <dbReference type="EMBL" id="KIL39187.1"/>
    </source>
</evidence>
<dbReference type="InterPro" id="IPR050490">
    <property type="entry name" value="Bact_solute-bd_prot1"/>
</dbReference>
<dbReference type="InterPro" id="IPR006059">
    <property type="entry name" value="SBP"/>
</dbReference>
<evidence type="ECO:0000313" key="7">
    <source>
        <dbReference type="Proteomes" id="UP000031967"/>
    </source>
</evidence>
<dbReference type="Pfam" id="PF13416">
    <property type="entry name" value="SBP_bac_8"/>
    <property type="match status" value="1"/>
</dbReference>
<evidence type="ECO:0000256" key="4">
    <source>
        <dbReference type="SAM" id="MobiDB-lite"/>
    </source>
</evidence>
<name>A0ABR5AE80_9BACL</name>
<feature type="chain" id="PRO_5047248120" description="ABC transporter substrate-binding protein" evidence="5">
    <location>
        <begin position="20"/>
        <end position="446"/>
    </location>
</feature>
<accession>A0ABR5AE80</accession>
<evidence type="ECO:0008006" key="8">
    <source>
        <dbReference type="Google" id="ProtNLM"/>
    </source>
</evidence>
<dbReference type="SUPFAM" id="SSF53850">
    <property type="entry name" value="Periplasmic binding protein-like II"/>
    <property type="match status" value="1"/>
</dbReference>
<evidence type="ECO:0000256" key="1">
    <source>
        <dbReference type="ARBA" id="ARBA00008520"/>
    </source>
</evidence>
<dbReference type="PANTHER" id="PTHR43649:SF34">
    <property type="entry name" value="ABC TRANSPORTER PERIPLASMIC-BINDING PROTEIN YCJN-RELATED"/>
    <property type="match status" value="1"/>
</dbReference>
<evidence type="ECO:0000256" key="3">
    <source>
        <dbReference type="ARBA" id="ARBA00022729"/>
    </source>
</evidence>
<reference evidence="6 7" key="1">
    <citation type="submission" date="2014-12" db="EMBL/GenBank/DDBJ databases">
        <title>Draft genome sequence of Paenibacillus kamchatkensis strain B-2647.</title>
        <authorList>
            <person name="Karlyshev A.V."/>
            <person name="Kudryashova E.B."/>
        </authorList>
    </citation>
    <scope>NUCLEOTIDE SEQUENCE [LARGE SCALE GENOMIC DNA]</scope>
    <source>
        <strain evidence="6 7">VKM B-2647</strain>
    </source>
</reference>
<organism evidence="6 7">
    <name type="scientific">Gordoniibacillus kamchatkensis</name>
    <dbReference type="NCBI Taxonomy" id="1590651"/>
    <lineage>
        <taxon>Bacteria</taxon>
        <taxon>Bacillati</taxon>
        <taxon>Bacillota</taxon>
        <taxon>Bacilli</taxon>
        <taxon>Bacillales</taxon>
        <taxon>Paenibacillaceae</taxon>
        <taxon>Gordoniibacillus</taxon>
    </lineage>
</organism>
<feature type="region of interest" description="Disordered" evidence="4">
    <location>
        <begin position="24"/>
        <end position="47"/>
    </location>
</feature>
<dbReference type="PROSITE" id="PS51257">
    <property type="entry name" value="PROKAR_LIPOPROTEIN"/>
    <property type="match status" value="1"/>
</dbReference>